<accession>A0ABQ2NG23</accession>
<evidence type="ECO:0008006" key="4">
    <source>
        <dbReference type="Google" id="ProtNLM"/>
    </source>
</evidence>
<keyword evidence="1" id="KW-0472">Membrane</keyword>
<evidence type="ECO:0000313" key="3">
    <source>
        <dbReference type="Proteomes" id="UP000620064"/>
    </source>
</evidence>
<name>A0ABQ2NG23_9FLAO</name>
<evidence type="ECO:0000256" key="1">
    <source>
        <dbReference type="SAM" id="Phobius"/>
    </source>
</evidence>
<keyword evidence="3" id="KW-1185">Reference proteome</keyword>
<keyword evidence="1" id="KW-1133">Transmembrane helix</keyword>
<keyword evidence="1" id="KW-0812">Transmembrane</keyword>
<dbReference type="EMBL" id="BMLV01000001">
    <property type="protein sequence ID" value="GGP01423.1"/>
    <property type="molecule type" value="Genomic_DNA"/>
</dbReference>
<evidence type="ECO:0000313" key="2">
    <source>
        <dbReference type="EMBL" id="GGP01423.1"/>
    </source>
</evidence>
<dbReference type="RefSeq" id="WP_188616188.1">
    <property type="nucleotide sequence ID" value="NZ_BMLV01000001.1"/>
</dbReference>
<feature type="transmembrane region" description="Helical" evidence="1">
    <location>
        <begin position="6"/>
        <end position="27"/>
    </location>
</feature>
<organism evidence="2 3">
    <name type="scientific">Cloacibacterium rupense</name>
    <dbReference type="NCBI Taxonomy" id="517423"/>
    <lineage>
        <taxon>Bacteria</taxon>
        <taxon>Pseudomonadati</taxon>
        <taxon>Bacteroidota</taxon>
        <taxon>Flavobacteriia</taxon>
        <taxon>Flavobacteriales</taxon>
        <taxon>Weeksellaceae</taxon>
    </lineage>
</organism>
<gene>
    <name evidence="2" type="ORF">GCM10010992_01730</name>
</gene>
<comment type="caution">
    <text evidence="2">The sequence shown here is derived from an EMBL/GenBank/DDBJ whole genome shotgun (WGS) entry which is preliminary data.</text>
</comment>
<dbReference type="Proteomes" id="UP000620064">
    <property type="component" value="Unassembled WGS sequence"/>
</dbReference>
<sequence>MKKIYYYLSKPYSIILAFLFIFIIRYWDNNIKKIKNNGIYTRGKVCRIQIIRYKYSAERFYYTYSYNGKTYKQWNDTRYRCGKVYETVGKYFLVKLEKRNPSNSIIFTHFPLSLNEIPPKLGWLNPPKSLNRDSIIAVENSWKMW</sequence>
<proteinExistence type="predicted"/>
<protein>
    <recommendedName>
        <fullName evidence="4">DUF3592 domain-containing protein</fullName>
    </recommendedName>
</protein>
<reference evidence="3" key="1">
    <citation type="journal article" date="2019" name="Int. J. Syst. Evol. Microbiol.">
        <title>The Global Catalogue of Microorganisms (GCM) 10K type strain sequencing project: providing services to taxonomists for standard genome sequencing and annotation.</title>
        <authorList>
            <consortium name="The Broad Institute Genomics Platform"/>
            <consortium name="The Broad Institute Genome Sequencing Center for Infectious Disease"/>
            <person name="Wu L."/>
            <person name="Ma J."/>
        </authorList>
    </citation>
    <scope>NUCLEOTIDE SEQUENCE [LARGE SCALE GENOMIC DNA]</scope>
    <source>
        <strain evidence="3">CGMCC 1.7656</strain>
    </source>
</reference>